<evidence type="ECO:0000313" key="2">
    <source>
        <dbReference type="EMBL" id="MEF2256077.1"/>
    </source>
</evidence>
<keyword evidence="3" id="KW-1185">Reference proteome</keyword>
<feature type="transmembrane region" description="Helical" evidence="1">
    <location>
        <begin position="156"/>
        <end position="181"/>
    </location>
</feature>
<evidence type="ECO:0008006" key="4">
    <source>
        <dbReference type="Google" id="ProtNLM"/>
    </source>
</evidence>
<proteinExistence type="predicted"/>
<dbReference type="EMBL" id="JAZHOV010000008">
    <property type="protein sequence ID" value="MEF2256077.1"/>
    <property type="molecule type" value="Genomic_DNA"/>
</dbReference>
<evidence type="ECO:0000313" key="3">
    <source>
        <dbReference type="Proteomes" id="UP001351900"/>
    </source>
</evidence>
<keyword evidence="1" id="KW-0472">Membrane</keyword>
<keyword evidence="1" id="KW-1133">Transmembrane helix</keyword>
<reference evidence="2 3" key="1">
    <citation type="submission" date="2024-01" db="EMBL/GenBank/DDBJ databases">
        <title>the genome sequence of strain Microbacterium schleiferi NBRC 15075.</title>
        <authorList>
            <person name="Ding Y."/>
            <person name="Zhang G."/>
        </authorList>
    </citation>
    <scope>NUCLEOTIDE SEQUENCE [LARGE SCALE GENOMIC DNA]</scope>
    <source>
        <strain evidence="2 3">NBRC 15075</strain>
    </source>
</reference>
<dbReference type="RefSeq" id="WP_331792198.1">
    <property type="nucleotide sequence ID" value="NZ_BAAAUO010000001.1"/>
</dbReference>
<protein>
    <recommendedName>
        <fullName evidence="4">Integral membrane plasmid transfer protein</fullName>
    </recommendedName>
</protein>
<comment type="caution">
    <text evidence="2">The sequence shown here is derived from an EMBL/GenBank/DDBJ whole genome shotgun (WGS) entry which is preliminary data.</text>
</comment>
<feature type="transmembrane region" description="Helical" evidence="1">
    <location>
        <begin position="89"/>
        <end position="109"/>
    </location>
</feature>
<organism evidence="2 3">
    <name type="scientific">Microbacterium schleiferi</name>
    <dbReference type="NCBI Taxonomy" id="69362"/>
    <lineage>
        <taxon>Bacteria</taxon>
        <taxon>Bacillati</taxon>
        <taxon>Actinomycetota</taxon>
        <taxon>Actinomycetes</taxon>
        <taxon>Micrococcales</taxon>
        <taxon>Microbacteriaceae</taxon>
        <taxon>Microbacterium</taxon>
    </lineage>
</organism>
<keyword evidence="1" id="KW-0812">Transmembrane</keyword>
<sequence>MLISRQQAPALSVVAATVSTMRFRIRRRRSDDDHPHSLRAQRELILALDADVDRQLAAAEVASAGITTRASILIAAAGLTSGLQVSEQAVVPAILAVLGALVGVSLLLMRTADEVPILEAETTFWAQPPVVARRNLLHWKNGVLRERELSLLHRRAVLVSGFVLLAASISSEMVVSVIHVLSGGGE</sequence>
<gene>
    <name evidence="2" type="ORF">V2V91_13180</name>
</gene>
<dbReference type="Proteomes" id="UP001351900">
    <property type="component" value="Unassembled WGS sequence"/>
</dbReference>
<accession>A0ABU7VB93</accession>
<name>A0ABU7VB93_9MICO</name>
<evidence type="ECO:0000256" key="1">
    <source>
        <dbReference type="SAM" id="Phobius"/>
    </source>
</evidence>